<dbReference type="AlphaFoldDB" id="A0A2U9CA75"/>
<dbReference type="Proteomes" id="UP000246464">
    <property type="component" value="Chromosome 13"/>
</dbReference>
<feature type="region of interest" description="Disordered" evidence="1">
    <location>
        <begin position="44"/>
        <end position="69"/>
    </location>
</feature>
<evidence type="ECO:0000313" key="2">
    <source>
        <dbReference type="EMBL" id="AWP11812.1"/>
    </source>
</evidence>
<proteinExistence type="predicted"/>
<sequence length="69" mass="7657">MMNQEVKEALCDLLFGPNQKIIVGEMNPHSRPCFQRSGFSCAPSSGPAPQCDLELSRYPPPSIHPELKM</sequence>
<gene>
    <name evidence="2" type="ORF">SMAX5B_009309</name>
</gene>
<protein>
    <submittedName>
        <fullName evidence="2">Uncharacterized protein</fullName>
    </submittedName>
</protein>
<keyword evidence="3" id="KW-1185">Reference proteome</keyword>
<name>A0A2U9CA75_SCOMX</name>
<dbReference type="EMBL" id="CP026255">
    <property type="protein sequence ID" value="AWP11812.1"/>
    <property type="molecule type" value="Genomic_DNA"/>
</dbReference>
<organism evidence="2 3">
    <name type="scientific">Scophthalmus maximus</name>
    <name type="common">Turbot</name>
    <name type="synonym">Psetta maxima</name>
    <dbReference type="NCBI Taxonomy" id="52904"/>
    <lineage>
        <taxon>Eukaryota</taxon>
        <taxon>Metazoa</taxon>
        <taxon>Chordata</taxon>
        <taxon>Craniata</taxon>
        <taxon>Vertebrata</taxon>
        <taxon>Euteleostomi</taxon>
        <taxon>Actinopterygii</taxon>
        <taxon>Neopterygii</taxon>
        <taxon>Teleostei</taxon>
        <taxon>Neoteleostei</taxon>
        <taxon>Acanthomorphata</taxon>
        <taxon>Carangaria</taxon>
        <taxon>Pleuronectiformes</taxon>
        <taxon>Pleuronectoidei</taxon>
        <taxon>Scophthalmidae</taxon>
        <taxon>Scophthalmus</taxon>
    </lineage>
</organism>
<evidence type="ECO:0000313" key="3">
    <source>
        <dbReference type="Proteomes" id="UP000246464"/>
    </source>
</evidence>
<evidence type="ECO:0000256" key="1">
    <source>
        <dbReference type="SAM" id="MobiDB-lite"/>
    </source>
</evidence>
<reference evidence="2 3" key="1">
    <citation type="submission" date="2017-12" db="EMBL/GenBank/DDBJ databases">
        <title>Integrating genomic resources of turbot (Scophthalmus maximus) in depth evaluation of genetic and physical mapping variation across individuals.</title>
        <authorList>
            <person name="Martinez P."/>
        </authorList>
    </citation>
    <scope>NUCLEOTIDE SEQUENCE [LARGE SCALE GENOMIC DNA]</scope>
</reference>
<accession>A0A2U9CA75</accession>